<dbReference type="AlphaFoldDB" id="T4V7W1"/>
<proteinExistence type="predicted"/>
<name>T4V7W1_PARBF</name>
<accession>T4V7W1</accession>
<sequence length="190" mass="21664">MENKNIYSKLMEVRVKFHKLELKKSGHNKFANFKYFELGDFLVPATQLLQEANLCPIVTFDNDLAKMVLINGDNASEQIEFTSPMRNLALKGANDMQSLGGVETYQTRYLYVQLLNIVESDSFDAVSGTDSNKQIDNELLGKVYDIAKTKGYDREAVDKHIQAKGYNKSNFNNEAFKVMYEGYSKMQAQQ</sequence>
<gene>
    <name evidence="1" type="ORF">C672_3585</name>
</gene>
<organism evidence="1 2">
    <name type="scientific">Paraclostridium bifermentans ATCC 638 = DSM 14991</name>
    <dbReference type="NCBI Taxonomy" id="1233171"/>
    <lineage>
        <taxon>Bacteria</taxon>
        <taxon>Bacillati</taxon>
        <taxon>Bacillota</taxon>
        <taxon>Clostridia</taxon>
        <taxon>Peptostreptococcales</taxon>
        <taxon>Peptostreptococcaceae</taxon>
        <taxon>Paraclostridium</taxon>
    </lineage>
</organism>
<evidence type="ECO:0000313" key="1">
    <source>
        <dbReference type="EMBL" id="EQK39814.1"/>
    </source>
</evidence>
<dbReference type="EMBL" id="AVNC01000023">
    <property type="protein sequence ID" value="EQK39814.1"/>
    <property type="molecule type" value="Genomic_DNA"/>
</dbReference>
<dbReference type="InterPro" id="IPR007499">
    <property type="entry name" value="ERF_bacteria_virus"/>
</dbReference>
<dbReference type="Pfam" id="PF04404">
    <property type="entry name" value="ERF"/>
    <property type="match status" value="1"/>
</dbReference>
<protein>
    <submittedName>
        <fullName evidence="1">ERF superfamily protein</fullName>
    </submittedName>
</protein>
<dbReference type="PATRIC" id="fig|1233171.3.peg.3452"/>
<reference evidence="1 2" key="1">
    <citation type="submission" date="2013-06" db="EMBL/GenBank/DDBJ databases">
        <authorList>
            <person name="Walk S."/>
            <person name="Aronoff D."/>
            <person name="Young V.Y."/>
            <person name="Marsh J."/>
            <person name="Harrison L."/>
            <person name="Daugherty S.C."/>
            <person name="Shefchek K.A."/>
            <person name="Hine E.E."/>
            <person name="Tallon L.J."/>
            <person name="Sadzewicz L.K."/>
            <person name="Rasko D.A."/>
        </authorList>
    </citation>
    <scope>NUCLEOTIDE SEQUENCE [LARGE SCALE GENOMIC DNA]</scope>
    <source>
        <strain evidence="1 2">ATCC 638</strain>
    </source>
</reference>
<evidence type="ECO:0000313" key="2">
    <source>
        <dbReference type="Proteomes" id="UP000015688"/>
    </source>
</evidence>
<dbReference type="RefSeq" id="WP_021434569.1">
    <property type="nucleotide sequence ID" value="NZ_AVNC01000023.1"/>
</dbReference>
<comment type="caution">
    <text evidence="1">The sequence shown here is derived from an EMBL/GenBank/DDBJ whole genome shotgun (WGS) entry which is preliminary data.</text>
</comment>
<dbReference type="Proteomes" id="UP000015688">
    <property type="component" value="Unassembled WGS sequence"/>
</dbReference>